<proteinExistence type="predicted"/>
<comment type="caution">
    <text evidence="2">The sequence shown here is derived from an EMBL/GenBank/DDBJ whole genome shotgun (WGS) entry which is preliminary data.</text>
</comment>
<name>X0XJ05_9ZZZZ</name>
<dbReference type="Gene3D" id="2.40.160.100">
    <property type="match status" value="1"/>
</dbReference>
<feature type="domain" description="Alginate export" evidence="1">
    <location>
        <begin position="24"/>
        <end position="129"/>
    </location>
</feature>
<organism evidence="2">
    <name type="scientific">marine sediment metagenome</name>
    <dbReference type="NCBI Taxonomy" id="412755"/>
    <lineage>
        <taxon>unclassified sequences</taxon>
        <taxon>metagenomes</taxon>
        <taxon>ecological metagenomes</taxon>
    </lineage>
</organism>
<dbReference type="InterPro" id="IPR053728">
    <property type="entry name" value="Alginate_Permeability_Chnl"/>
</dbReference>
<evidence type="ECO:0000313" key="2">
    <source>
        <dbReference type="EMBL" id="GAG43119.1"/>
    </source>
</evidence>
<dbReference type="AlphaFoldDB" id="X0XJ05"/>
<evidence type="ECO:0000259" key="1">
    <source>
        <dbReference type="Pfam" id="PF13372"/>
    </source>
</evidence>
<accession>X0XJ05</accession>
<dbReference type="InterPro" id="IPR025388">
    <property type="entry name" value="Alginate_export_dom"/>
</dbReference>
<protein>
    <recommendedName>
        <fullName evidence="1">Alginate export domain-containing protein</fullName>
    </recommendedName>
</protein>
<dbReference type="Pfam" id="PF13372">
    <property type="entry name" value="Alginate_exp"/>
    <property type="match status" value="1"/>
</dbReference>
<feature type="non-terminal residue" evidence="2">
    <location>
        <position position="1"/>
    </location>
</feature>
<dbReference type="EMBL" id="BARS01053819">
    <property type="protein sequence ID" value="GAG43119.1"/>
    <property type="molecule type" value="Genomic_DNA"/>
</dbReference>
<reference evidence="2" key="1">
    <citation type="journal article" date="2014" name="Front. Microbiol.">
        <title>High frequency of phylogenetically diverse reductive dehalogenase-homologous genes in deep subseafloor sedimentary metagenomes.</title>
        <authorList>
            <person name="Kawai M."/>
            <person name="Futagami T."/>
            <person name="Toyoda A."/>
            <person name="Takaki Y."/>
            <person name="Nishi S."/>
            <person name="Hori S."/>
            <person name="Arai W."/>
            <person name="Tsubouchi T."/>
            <person name="Morono Y."/>
            <person name="Uchiyama I."/>
            <person name="Ito T."/>
            <person name="Fujiyama A."/>
            <person name="Inagaki F."/>
            <person name="Takami H."/>
        </authorList>
    </citation>
    <scope>NUCLEOTIDE SEQUENCE</scope>
    <source>
        <strain evidence="2">Expedition CK06-06</strain>
    </source>
</reference>
<sequence length="139" mass="15549">RTVSSTATVGGNTAYTRDHAFNAFGFRDTGIAFSPAVSNLNMYALAASFFPLEHIELFKKLEVGSKVFFYHKASHGAISDTDAANTTSRWLGWEWDVYCNWRISSDLTWTIRYGAFQPGAAFAHDDCRSFLYTGVTFSF</sequence>
<gene>
    <name evidence="2" type="ORF">S01H1_79784</name>
</gene>